<evidence type="ECO:0000313" key="1">
    <source>
        <dbReference type="EMBL" id="SFD55936.1"/>
    </source>
</evidence>
<dbReference type="EMBL" id="FOMN01000008">
    <property type="protein sequence ID" value="SFD55936.1"/>
    <property type="molecule type" value="Genomic_DNA"/>
</dbReference>
<gene>
    <name evidence="1" type="ORF">SAMN04487792_1383</name>
</gene>
<evidence type="ECO:0000313" key="2">
    <source>
        <dbReference type="Proteomes" id="UP000199599"/>
    </source>
</evidence>
<protein>
    <submittedName>
        <fullName evidence="1">Uncharacterized protein</fullName>
    </submittedName>
</protein>
<reference evidence="2" key="1">
    <citation type="submission" date="2016-10" db="EMBL/GenBank/DDBJ databases">
        <authorList>
            <person name="Varghese N."/>
            <person name="Submissions S."/>
        </authorList>
    </citation>
    <scope>NUCLEOTIDE SEQUENCE [LARGE SCALE GENOMIC DNA]</scope>
    <source>
        <strain evidence="2">R-53102</strain>
    </source>
</reference>
<sequence length="219" mass="24893">MNPDFAIILNFKLKNAQEIDTDFLVKTARNIGVRAIAADRLENELQIPCAKYSINLVTIATGEDLATTNIIETLVQNRKVGKASIINIAVNSDGSFSAATKEMLEQINSWMHIFGHAFNESTPCNLTVDSNSFILQNRHMPYQNYIYVQKSFPQKIKVNGLTQEPNRIEMIENRTPLTFSYQNGSLIINLETATSSNFPWQIIRVQQHRPEDDIKETKF</sequence>
<dbReference type="AlphaFoldDB" id="A0A1I1TBH3"/>
<name>A0A1I1TBH3_9LACO</name>
<organism evidence="1 2">
    <name type="scientific">Lactobacillus bombicola</name>
    <dbReference type="NCBI Taxonomy" id="1505723"/>
    <lineage>
        <taxon>Bacteria</taxon>
        <taxon>Bacillati</taxon>
        <taxon>Bacillota</taxon>
        <taxon>Bacilli</taxon>
        <taxon>Lactobacillales</taxon>
        <taxon>Lactobacillaceae</taxon>
        <taxon>Lactobacillus</taxon>
    </lineage>
</organism>
<dbReference type="STRING" id="1505723.SAMN04487792_1383"/>
<accession>A0A1I1TBH3</accession>
<dbReference type="RefSeq" id="WP_090093753.1">
    <property type="nucleotide sequence ID" value="NZ_CBCRVU010000002.1"/>
</dbReference>
<dbReference type="Proteomes" id="UP000199599">
    <property type="component" value="Unassembled WGS sequence"/>
</dbReference>
<proteinExistence type="predicted"/>